<dbReference type="PANTHER" id="PTHR31111:SF94">
    <property type="entry name" value="E3 UBIQUITIN-PROTEIN LIGASE SGIP1"/>
    <property type="match status" value="1"/>
</dbReference>
<protein>
    <recommendedName>
        <fullName evidence="1">F-box domain-containing protein</fullName>
    </recommendedName>
</protein>
<evidence type="ECO:0000313" key="2">
    <source>
        <dbReference type="EMBL" id="KAH0894498.1"/>
    </source>
</evidence>
<dbReference type="InterPro" id="IPR013187">
    <property type="entry name" value="F-box-assoc_dom_typ3"/>
</dbReference>
<dbReference type="PANTHER" id="PTHR31111">
    <property type="entry name" value="BNAA05G37150D PROTEIN-RELATED"/>
    <property type="match status" value="1"/>
</dbReference>
<comment type="caution">
    <text evidence="2">The sequence shown here is derived from an EMBL/GenBank/DDBJ whole genome shotgun (WGS) entry which is preliminary data.</text>
</comment>
<dbReference type="Pfam" id="PF00646">
    <property type="entry name" value="F-box"/>
    <property type="match status" value="1"/>
</dbReference>
<dbReference type="Gene3D" id="1.20.1280.50">
    <property type="match status" value="1"/>
</dbReference>
<organism evidence="2 3">
    <name type="scientific">Brassica napus</name>
    <name type="common">Rape</name>
    <dbReference type="NCBI Taxonomy" id="3708"/>
    <lineage>
        <taxon>Eukaryota</taxon>
        <taxon>Viridiplantae</taxon>
        <taxon>Streptophyta</taxon>
        <taxon>Embryophyta</taxon>
        <taxon>Tracheophyta</taxon>
        <taxon>Spermatophyta</taxon>
        <taxon>Magnoliopsida</taxon>
        <taxon>eudicotyledons</taxon>
        <taxon>Gunneridae</taxon>
        <taxon>Pentapetalae</taxon>
        <taxon>rosids</taxon>
        <taxon>malvids</taxon>
        <taxon>Brassicales</taxon>
        <taxon>Brassicaceae</taxon>
        <taxon>Brassiceae</taxon>
        <taxon>Brassica</taxon>
    </lineage>
</organism>
<evidence type="ECO:0000313" key="3">
    <source>
        <dbReference type="Proteomes" id="UP000824890"/>
    </source>
</evidence>
<proteinExistence type="predicted"/>
<sequence length="235" mass="27587">RFHLGFIKSAMEDLEQQFSEGLILSTSRHETHASNSVREYSLDPIPDDLLVEIFSLVPLKSVARFSCVSKYWASILRHHDFTELFLTKSLTCRRLRSEKFGFINIDEDMLPNHFVFSGPLFNYKDAGNHKWCKHSYVLPPLRYTIPTECMFVGMTSTCEIVYSWNSSIWFYNLEWNTVKRVNIQGLEGIEHPTFINTFVDYAENMNFMLSCIITSDYILDVNDFNFYPFLLQIEH</sequence>
<dbReference type="SUPFAM" id="SSF81383">
    <property type="entry name" value="F-box domain"/>
    <property type="match status" value="1"/>
</dbReference>
<keyword evidence="3" id="KW-1185">Reference proteome</keyword>
<dbReference type="EMBL" id="JAGKQM010000013">
    <property type="protein sequence ID" value="KAH0894498.1"/>
    <property type="molecule type" value="Genomic_DNA"/>
</dbReference>
<dbReference type="PROSITE" id="PS50181">
    <property type="entry name" value="FBOX"/>
    <property type="match status" value="1"/>
</dbReference>
<dbReference type="InterPro" id="IPR036047">
    <property type="entry name" value="F-box-like_dom_sf"/>
</dbReference>
<reference evidence="2 3" key="1">
    <citation type="submission" date="2021-05" db="EMBL/GenBank/DDBJ databases">
        <title>Genome Assembly of Synthetic Allotetraploid Brassica napus Reveals Homoeologous Exchanges between Subgenomes.</title>
        <authorList>
            <person name="Davis J.T."/>
        </authorList>
    </citation>
    <scope>NUCLEOTIDE SEQUENCE [LARGE SCALE GENOMIC DNA]</scope>
    <source>
        <strain evidence="3">cv. Da-Ae</strain>
        <tissue evidence="2">Seedling</tissue>
    </source>
</reference>
<name>A0ABQ8APT9_BRANA</name>
<dbReference type="Pfam" id="PF08268">
    <property type="entry name" value="FBA_3"/>
    <property type="match status" value="1"/>
</dbReference>
<feature type="domain" description="F-box" evidence="1">
    <location>
        <begin position="39"/>
        <end position="88"/>
    </location>
</feature>
<dbReference type="SMART" id="SM00256">
    <property type="entry name" value="FBOX"/>
    <property type="match status" value="1"/>
</dbReference>
<feature type="non-terminal residue" evidence="2">
    <location>
        <position position="1"/>
    </location>
</feature>
<dbReference type="InterPro" id="IPR001810">
    <property type="entry name" value="F-box_dom"/>
</dbReference>
<gene>
    <name evidence="2" type="ORF">HID58_056927</name>
</gene>
<dbReference type="Proteomes" id="UP000824890">
    <property type="component" value="Unassembled WGS sequence"/>
</dbReference>
<accession>A0ABQ8APT9</accession>
<evidence type="ECO:0000259" key="1">
    <source>
        <dbReference type="PROSITE" id="PS50181"/>
    </source>
</evidence>